<evidence type="ECO:0000313" key="5">
    <source>
        <dbReference type="Proteomes" id="UP000002727"/>
    </source>
</evidence>
<keyword evidence="1" id="KW-0238">DNA-binding</keyword>
<accession>B6YXQ8</accession>
<keyword evidence="5" id="KW-1185">Reference proteome</keyword>
<dbReference type="InterPro" id="IPR050639">
    <property type="entry name" value="SSR_resolvase"/>
</dbReference>
<feature type="domain" description="Resolvase/invertase-type recombinase catalytic" evidence="3">
    <location>
        <begin position="1"/>
        <end position="124"/>
    </location>
</feature>
<dbReference type="AlphaFoldDB" id="B6YXQ8"/>
<evidence type="ECO:0000259" key="3">
    <source>
        <dbReference type="PROSITE" id="PS51736"/>
    </source>
</evidence>
<dbReference type="PATRIC" id="fig|523850.10.peg.1392"/>
<dbReference type="STRING" id="523850.TON_1381"/>
<proteinExistence type="predicted"/>
<evidence type="ECO:0000256" key="1">
    <source>
        <dbReference type="ARBA" id="ARBA00023125"/>
    </source>
</evidence>
<dbReference type="Proteomes" id="UP000002727">
    <property type="component" value="Chromosome"/>
</dbReference>
<dbReference type="KEGG" id="ton:TON_1381"/>
<keyword evidence="2" id="KW-0233">DNA recombination</keyword>
<dbReference type="PROSITE" id="PS51736">
    <property type="entry name" value="RECOMBINASES_3"/>
    <property type="match status" value="1"/>
</dbReference>
<dbReference type="Gene3D" id="3.40.50.1390">
    <property type="entry name" value="Resolvase, N-terminal catalytic domain"/>
    <property type="match status" value="1"/>
</dbReference>
<dbReference type="PANTHER" id="PTHR30461:SF2">
    <property type="entry name" value="SERINE RECOMBINASE PINE-RELATED"/>
    <property type="match status" value="1"/>
</dbReference>
<dbReference type="PANTHER" id="PTHR30461">
    <property type="entry name" value="DNA-INVERTASE FROM LAMBDOID PROPHAGE"/>
    <property type="match status" value="1"/>
</dbReference>
<evidence type="ECO:0000313" key="4">
    <source>
        <dbReference type="EMBL" id="ACJ16871.1"/>
    </source>
</evidence>
<organism evidence="4 5">
    <name type="scientific">Thermococcus onnurineus (strain NA1)</name>
    <dbReference type="NCBI Taxonomy" id="523850"/>
    <lineage>
        <taxon>Archaea</taxon>
        <taxon>Methanobacteriati</taxon>
        <taxon>Methanobacteriota</taxon>
        <taxon>Thermococci</taxon>
        <taxon>Thermococcales</taxon>
        <taxon>Thermococcaceae</taxon>
        <taxon>Thermococcus</taxon>
    </lineage>
</organism>
<evidence type="ECO:0000256" key="2">
    <source>
        <dbReference type="ARBA" id="ARBA00023172"/>
    </source>
</evidence>
<sequence length="191" mass="22433">MKVFKDRGVSGLKKFSDRQGASELLQYINENSVDAVIVTSIDRIARDSLDLKNMIEYFKNNNIRIITLSDSEGWINYLFDDSVDDVYKLVANILLETLSFFAQFELKKRRERQELAWASGKQKGRPVKITDDELLEYLKKYRSKGLSYKAIWAILNSDLERKRRETISYQAFMMRVRKLREEGKIREVISS</sequence>
<dbReference type="eggNOG" id="arCOG03162">
    <property type="taxonomic scope" value="Archaea"/>
</dbReference>
<name>B6YXQ8_THEON</name>
<gene>
    <name evidence="4" type="ordered locus">TON_1381</name>
</gene>
<protein>
    <recommendedName>
        <fullName evidence="3">Resolvase/invertase-type recombinase catalytic domain-containing protein</fullName>
    </recommendedName>
</protein>
<dbReference type="GO" id="GO:0000150">
    <property type="term" value="F:DNA strand exchange activity"/>
    <property type="evidence" value="ECO:0007669"/>
    <property type="project" value="InterPro"/>
</dbReference>
<dbReference type="Pfam" id="PF00239">
    <property type="entry name" value="Resolvase"/>
    <property type="match status" value="1"/>
</dbReference>
<dbReference type="InterPro" id="IPR036162">
    <property type="entry name" value="Resolvase-like_N_sf"/>
</dbReference>
<dbReference type="SUPFAM" id="SSF53041">
    <property type="entry name" value="Resolvase-like"/>
    <property type="match status" value="1"/>
</dbReference>
<dbReference type="SMART" id="SM00857">
    <property type="entry name" value="Resolvase"/>
    <property type="match status" value="1"/>
</dbReference>
<reference evidence="4 5" key="1">
    <citation type="journal article" date="2008" name="J. Bacteriol.">
        <title>The complete genome sequence of Thermococcus onnurineus NA1 reveals a mixed heterotrophic and carboxydotrophic metabolism.</title>
        <authorList>
            <person name="Lee H.S."/>
            <person name="Kang S.G."/>
            <person name="Bae S.S."/>
            <person name="Lim J.K."/>
            <person name="Cho Y."/>
            <person name="Kim Y.J."/>
            <person name="Jeon J.H."/>
            <person name="Cha S.S."/>
            <person name="Kwon K.K."/>
            <person name="Kim H.T."/>
            <person name="Park C.J."/>
            <person name="Lee H.W."/>
            <person name="Kim S.I."/>
            <person name="Chun J."/>
            <person name="Colwell R.R."/>
            <person name="Kim S.J."/>
            <person name="Lee J.H."/>
        </authorList>
    </citation>
    <scope>NUCLEOTIDE SEQUENCE [LARGE SCALE GENOMIC DNA]</scope>
    <source>
        <strain evidence="4 5">NA1</strain>
    </source>
</reference>
<dbReference type="GO" id="GO:0003677">
    <property type="term" value="F:DNA binding"/>
    <property type="evidence" value="ECO:0007669"/>
    <property type="project" value="UniProtKB-KW"/>
</dbReference>
<dbReference type="InterPro" id="IPR006119">
    <property type="entry name" value="Resolv_N"/>
</dbReference>
<dbReference type="HOGENOM" id="CLU_1418753_0_0_2"/>
<dbReference type="EMBL" id="CP000855">
    <property type="protein sequence ID" value="ACJ16871.1"/>
    <property type="molecule type" value="Genomic_DNA"/>
</dbReference>